<keyword evidence="8" id="KW-1185">Reference proteome</keyword>
<dbReference type="SUPFAM" id="SSF48592">
    <property type="entry name" value="GroEL equatorial domain-like"/>
    <property type="match status" value="1"/>
</dbReference>
<dbReference type="PROSITE" id="PS00750">
    <property type="entry name" value="TCP1_1"/>
    <property type="match status" value="1"/>
</dbReference>
<comment type="caution">
    <text evidence="7">The sequence shown here is derived from an EMBL/GenBank/DDBJ whole genome shotgun (WGS) entry which is preliminary data.</text>
</comment>
<feature type="compositionally biased region" description="Acidic residues" evidence="6">
    <location>
        <begin position="501"/>
        <end position="510"/>
    </location>
</feature>
<sequence length="520" mass="53691">MVNKELVGGVRTVCDVVETALGPFGANKLLIQADGTVTATASSTELLDRLDVDDPAVTLLDSAAAGFDEQYGDGTGSVVTLAGALLRRADRLAERGLHPTAIERGYRDGLAIALDAVDHTARPLSSVDPADVARTALTGTRNPQVRRSVSTQVAAAVADAGDDASERIRVVSRTGGAAAETNLVSGVVLERGPVLESMARSRSETGIALLSSTVDMPHAGSQLGRVSRRVEFEADSFADREALAEHESGTFTEQLRAAVDAGCGVVITERAINERVQSELAAAGIVGINRVDADELRRLARATDATVVPTLAQVTAETLGRGSVDVNRKAGRDMTFVTSDAGDSVRTLFCRAPDPRTAGAFERSVEAAVASTAAAVGEGRVVPGGGAAEATASWRVAQEARSLPGREQLAADAFGAALMAVPRALAATAGLDAGRAAVQLRVARSEGRDSVGIDALAGTTTDVLGDLPIVEPVSLKRNVLTTATDLAVQLIRIDQRLDATDLGDEEETEPTADAPDPGPA</sequence>
<proteinExistence type="inferred from homology"/>
<evidence type="ECO:0000256" key="3">
    <source>
        <dbReference type="ARBA" id="ARBA00022840"/>
    </source>
</evidence>
<dbReference type="Gene3D" id="1.10.560.10">
    <property type="entry name" value="GroEL-like equatorial domain"/>
    <property type="match status" value="1"/>
</dbReference>
<keyword evidence="4 5" id="KW-0143">Chaperone</keyword>
<gene>
    <name evidence="7" type="ORF">DU504_03245</name>
</gene>
<name>A0A368NAV2_9EURY</name>
<dbReference type="Pfam" id="PF00118">
    <property type="entry name" value="Cpn60_TCP1"/>
    <property type="match status" value="1"/>
</dbReference>
<dbReference type="InterPro" id="IPR027410">
    <property type="entry name" value="TCP-1-like_intermed_sf"/>
</dbReference>
<protein>
    <submittedName>
        <fullName evidence="7">Molecular chaperone Hsp60</fullName>
    </submittedName>
</protein>
<dbReference type="RefSeq" id="WP_114447960.1">
    <property type="nucleotide sequence ID" value="NZ_QPHM01000001.1"/>
</dbReference>
<reference evidence="7 8" key="1">
    <citation type="submission" date="2018-07" db="EMBL/GenBank/DDBJ databases">
        <title>Genome sequences of Haloplanus salinus JCM 18368T.</title>
        <authorList>
            <person name="Kim Y.B."/>
            <person name="Roh S.W."/>
        </authorList>
    </citation>
    <scope>NUCLEOTIDE SEQUENCE [LARGE SCALE GENOMIC DNA]</scope>
    <source>
        <strain evidence="7 8">JCM 18368</strain>
    </source>
</reference>
<dbReference type="Gene3D" id="3.50.7.10">
    <property type="entry name" value="GroEL"/>
    <property type="match status" value="1"/>
</dbReference>
<evidence type="ECO:0000313" key="8">
    <source>
        <dbReference type="Proteomes" id="UP000252189"/>
    </source>
</evidence>
<evidence type="ECO:0000256" key="2">
    <source>
        <dbReference type="ARBA" id="ARBA00022741"/>
    </source>
</evidence>
<dbReference type="GO" id="GO:0005524">
    <property type="term" value="F:ATP binding"/>
    <property type="evidence" value="ECO:0007669"/>
    <property type="project" value="UniProtKB-KW"/>
</dbReference>
<dbReference type="InterPro" id="IPR017998">
    <property type="entry name" value="Chaperone_TCP-1"/>
</dbReference>
<dbReference type="InterPro" id="IPR027413">
    <property type="entry name" value="GROEL-like_equatorial_sf"/>
</dbReference>
<dbReference type="GO" id="GO:0051082">
    <property type="term" value="F:unfolded protein binding"/>
    <property type="evidence" value="ECO:0007669"/>
    <property type="project" value="InterPro"/>
</dbReference>
<dbReference type="EMBL" id="QPHM01000001">
    <property type="protein sequence ID" value="RCU46409.1"/>
    <property type="molecule type" value="Genomic_DNA"/>
</dbReference>
<keyword evidence="2 5" id="KW-0547">Nucleotide-binding</keyword>
<dbReference type="PRINTS" id="PR00304">
    <property type="entry name" value="TCOMPLEXTCP1"/>
</dbReference>
<dbReference type="Gene3D" id="3.30.260.10">
    <property type="entry name" value="TCP-1-like chaperonin intermediate domain"/>
    <property type="match status" value="1"/>
</dbReference>
<evidence type="ECO:0000256" key="5">
    <source>
        <dbReference type="RuleBase" id="RU004187"/>
    </source>
</evidence>
<dbReference type="Proteomes" id="UP000252189">
    <property type="component" value="Unassembled WGS sequence"/>
</dbReference>
<evidence type="ECO:0000256" key="6">
    <source>
        <dbReference type="SAM" id="MobiDB-lite"/>
    </source>
</evidence>
<keyword evidence="3 5" id="KW-0067">ATP-binding</keyword>
<dbReference type="PANTHER" id="PTHR11353">
    <property type="entry name" value="CHAPERONIN"/>
    <property type="match status" value="1"/>
</dbReference>
<comment type="similarity">
    <text evidence="1 5">Belongs to the TCP-1 chaperonin family.</text>
</comment>
<dbReference type="InterPro" id="IPR027409">
    <property type="entry name" value="GroEL-like_apical_dom_sf"/>
</dbReference>
<accession>A0A368NAV2</accession>
<evidence type="ECO:0000256" key="1">
    <source>
        <dbReference type="ARBA" id="ARBA00008020"/>
    </source>
</evidence>
<evidence type="ECO:0000256" key="4">
    <source>
        <dbReference type="ARBA" id="ARBA00023186"/>
    </source>
</evidence>
<dbReference type="InterPro" id="IPR002194">
    <property type="entry name" value="Chaperonin_TCP-1_CS"/>
</dbReference>
<dbReference type="SUPFAM" id="SSF52029">
    <property type="entry name" value="GroEL apical domain-like"/>
    <property type="match status" value="1"/>
</dbReference>
<dbReference type="AlphaFoldDB" id="A0A368NAV2"/>
<dbReference type="GO" id="GO:0140662">
    <property type="term" value="F:ATP-dependent protein folding chaperone"/>
    <property type="evidence" value="ECO:0007669"/>
    <property type="project" value="InterPro"/>
</dbReference>
<dbReference type="InterPro" id="IPR002423">
    <property type="entry name" value="Cpn60/GroEL/TCP-1"/>
</dbReference>
<feature type="region of interest" description="Disordered" evidence="6">
    <location>
        <begin position="498"/>
        <end position="520"/>
    </location>
</feature>
<evidence type="ECO:0000313" key="7">
    <source>
        <dbReference type="EMBL" id="RCU46409.1"/>
    </source>
</evidence>
<dbReference type="GO" id="GO:0016887">
    <property type="term" value="F:ATP hydrolysis activity"/>
    <property type="evidence" value="ECO:0007669"/>
    <property type="project" value="InterPro"/>
</dbReference>
<dbReference type="OrthoDB" id="9362at2157"/>
<organism evidence="7 8">
    <name type="scientific">Haloplanus salinus</name>
    <dbReference type="NCBI Taxonomy" id="1126245"/>
    <lineage>
        <taxon>Archaea</taxon>
        <taxon>Methanobacteriati</taxon>
        <taxon>Methanobacteriota</taxon>
        <taxon>Stenosarchaea group</taxon>
        <taxon>Halobacteria</taxon>
        <taxon>Halobacteriales</taxon>
        <taxon>Haloferacaceae</taxon>
        <taxon>Haloplanus</taxon>
    </lineage>
</organism>